<dbReference type="AlphaFoldDB" id="X1SEX2"/>
<feature type="non-terminal residue" evidence="6">
    <location>
        <position position="1"/>
    </location>
</feature>
<keyword evidence="4" id="KW-0560">Oxidoreductase</keyword>
<accession>X1SEX2</accession>
<dbReference type="SUPFAM" id="SSF55103">
    <property type="entry name" value="FAD-linked oxidases, C-terminal domain"/>
    <property type="match status" value="1"/>
</dbReference>
<keyword evidence="2" id="KW-0285">Flavoprotein</keyword>
<comment type="cofactor">
    <cofactor evidence="1">
        <name>FAD</name>
        <dbReference type="ChEBI" id="CHEBI:57692"/>
    </cofactor>
</comment>
<reference evidence="6" key="1">
    <citation type="journal article" date="2014" name="Front. Microbiol.">
        <title>High frequency of phylogenetically diverse reductive dehalogenase-homologous genes in deep subseafloor sedimentary metagenomes.</title>
        <authorList>
            <person name="Kawai M."/>
            <person name="Futagami T."/>
            <person name="Toyoda A."/>
            <person name="Takaki Y."/>
            <person name="Nishi S."/>
            <person name="Hori S."/>
            <person name="Arai W."/>
            <person name="Tsubouchi T."/>
            <person name="Morono Y."/>
            <person name="Uchiyama I."/>
            <person name="Ito T."/>
            <person name="Fujiyama A."/>
            <person name="Inagaki F."/>
            <person name="Takami H."/>
        </authorList>
    </citation>
    <scope>NUCLEOTIDE SEQUENCE</scope>
    <source>
        <strain evidence="6">Expedition CK06-06</strain>
    </source>
</reference>
<dbReference type="InterPro" id="IPR004113">
    <property type="entry name" value="FAD-bd_oxidored_4_C"/>
</dbReference>
<dbReference type="Gene3D" id="3.30.70.2740">
    <property type="match status" value="1"/>
</dbReference>
<evidence type="ECO:0000259" key="5">
    <source>
        <dbReference type="Pfam" id="PF02913"/>
    </source>
</evidence>
<dbReference type="GO" id="GO:0016491">
    <property type="term" value="F:oxidoreductase activity"/>
    <property type="evidence" value="ECO:0007669"/>
    <property type="project" value="UniProtKB-KW"/>
</dbReference>
<dbReference type="InterPro" id="IPR016171">
    <property type="entry name" value="Vanillyl_alc_oxidase_C-sub2"/>
</dbReference>
<keyword evidence="3" id="KW-0274">FAD</keyword>
<dbReference type="EMBL" id="BARW01002006">
    <property type="protein sequence ID" value="GAI66354.1"/>
    <property type="molecule type" value="Genomic_DNA"/>
</dbReference>
<dbReference type="PANTHER" id="PTHR42934">
    <property type="entry name" value="GLYCOLATE OXIDASE SUBUNIT GLCD"/>
    <property type="match status" value="1"/>
</dbReference>
<dbReference type="Gene3D" id="1.10.45.10">
    <property type="entry name" value="Vanillyl-alcohol Oxidase, Chain A, domain 4"/>
    <property type="match status" value="1"/>
</dbReference>
<dbReference type="FunFam" id="1.10.45.10:FF:000001">
    <property type="entry name" value="D-lactate dehydrogenase mitochondrial"/>
    <property type="match status" value="1"/>
</dbReference>
<evidence type="ECO:0000313" key="6">
    <source>
        <dbReference type="EMBL" id="GAI66354.1"/>
    </source>
</evidence>
<dbReference type="InterPro" id="IPR051914">
    <property type="entry name" value="FAD-linked_OxidoTrans_Type4"/>
</dbReference>
<protein>
    <recommendedName>
        <fullName evidence="5">FAD-binding oxidoreductase/transferase type 4 C-terminal domain-containing protein</fullName>
    </recommendedName>
</protein>
<dbReference type="PANTHER" id="PTHR42934:SF2">
    <property type="entry name" value="GLYCOLATE OXIDASE SUBUNIT GLCD"/>
    <property type="match status" value="1"/>
</dbReference>
<proteinExistence type="predicted"/>
<organism evidence="6">
    <name type="scientific">marine sediment metagenome</name>
    <dbReference type="NCBI Taxonomy" id="412755"/>
    <lineage>
        <taxon>unclassified sequences</taxon>
        <taxon>metagenomes</taxon>
        <taxon>ecological metagenomes</taxon>
    </lineage>
</organism>
<dbReference type="InterPro" id="IPR016164">
    <property type="entry name" value="FAD-linked_Oxase-like_C"/>
</dbReference>
<gene>
    <name evidence="6" type="ORF">S12H4_05893</name>
</gene>
<comment type="caution">
    <text evidence="6">The sequence shown here is derived from an EMBL/GenBank/DDBJ whole genome shotgun (WGS) entry which is preliminary data.</text>
</comment>
<evidence type="ECO:0000256" key="1">
    <source>
        <dbReference type="ARBA" id="ARBA00001974"/>
    </source>
</evidence>
<name>X1SEX2_9ZZZZ</name>
<feature type="domain" description="FAD-binding oxidoreductase/transferase type 4 C-terminal" evidence="5">
    <location>
        <begin position="5"/>
        <end position="134"/>
    </location>
</feature>
<dbReference type="Pfam" id="PF02913">
    <property type="entry name" value="FAD-oxidase_C"/>
    <property type="match status" value="1"/>
</dbReference>
<evidence type="ECO:0000256" key="3">
    <source>
        <dbReference type="ARBA" id="ARBA00022827"/>
    </source>
</evidence>
<sequence>VIIEALKERSPVNHMEDIVVPRARVNDFLREVRKLQEKYEYPIICFGHSGDGNVHVNILKEDRPQGKWARTIPKISGEIFDIALSLGGQITGEHGIGATRRNYLEKAVGPKTLQLFRGIKQLFDPNNILNPGKILPD</sequence>
<dbReference type="GO" id="GO:0050660">
    <property type="term" value="F:flavin adenine dinucleotide binding"/>
    <property type="evidence" value="ECO:0007669"/>
    <property type="project" value="InterPro"/>
</dbReference>
<evidence type="ECO:0000256" key="4">
    <source>
        <dbReference type="ARBA" id="ARBA00023002"/>
    </source>
</evidence>
<evidence type="ECO:0000256" key="2">
    <source>
        <dbReference type="ARBA" id="ARBA00022630"/>
    </source>
</evidence>